<dbReference type="InterPro" id="IPR032807">
    <property type="entry name" value="GNVR"/>
</dbReference>
<dbReference type="RefSeq" id="WP_135253421.1">
    <property type="nucleotide sequence ID" value="NZ_CP038865.1"/>
</dbReference>
<dbReference type="OrthoDB" id="2360475at2"/>
<name>A0A4Z0DE90_9ENTE</name>
<evidence type="ECO:0000256" key="2">
    <source>
        <dbReference type="ARBA" id="ARBA00005132"/>
    </source>
</evidence>
<dbReference type="GO" id="GO:0005886">
    <property type="term" value="C:plasma membrane"/>
    <property type="evidence" value="ECO:0007669"/>
    <property type="project" value="UniProtKB-SubCell"/>
</dbReference>
<dbReference type="Proteomes" id="UP000296883">
    <property type="component" value="Chromosome"/>
</dbReference>
<dbReference type="Pfam" id="PF02706">
    <property type="entry name" value="Wzz"/>
    <property type="match status" value="1"/>
</dbReference>
<proteinExistence type="inferred from homology"/>
<organism evidence="15 17">
    <name type="scientific">Vagococcus xieshaowenii</name>
    <dbReference type="NCBI Taxonomy" id="2562451"/>
    <lineage>
        <taxon>Bacteria</taxon>
        <taxon>Bacillati</taxon>
        <taxon>Bacillota</taxon>
        <taxon>Bacilli</taxon>
        <taxon>Lactobacillales</taxon>
        <taxon>Enterococcaceae</taxon>
        <taxon>Vagococcus</taxon>
    </lineage>
</organism>
<dbReference type="AlphaFoldDB" id="A0A4Z0DE90"/>
<feature type="transmembrane region" description="Helical" evidence="12">
    <location>
        <begin position="179"/>
        <end position="199"/>
    </location>
</feature>
<evidence type="ECO:0000256" key="3">
    <source>
        <dbReference type="ARBA" id="ARBA00006683"/>
    </source>
</evidence>
<dbReference type="EMBL" id="CP038865">
    <property type="protein sequence ID" value="QCA29254.1"/>
    <property type="molecule type" value="Genomic_DNA"/>
</dbReference>
<comment type="function">
    <text evidence="11">Required for CpsD phosphorylation. Involved in the regulation of capsular polysaccharide biosynthesis. May be part of a complex that directs the coordinated polymerization and export to the cell surface of the capsular polysaccharide.</text>
</comment>
<dbReference type="GO" id="GO:0004713">
    <property type="term" value="F:protein tyrosine kinase activity"/>
    <property type="evidence" value="ECO:0007669"/>
    <property type="project" value="TreeGrafter"/>
</dbReference>
<comment type="pathway">
    <text evidence="2">Capsule biogenesis; capsule polysaccharide biosynthesis.</text>
</comment>
<evidence type="ECO:0000256" key="12">
    <source>
        <dbReference type="SAM" id="Phobius"/>
    </source>
</evidence>
<evidence type="ECO:0000313" key="15">
    <source>
        <dbReference type="EMBL" id="QCA29254.1"/>
    </source>
</evidence>
<comment type="similarity">
    <text evidence="3">Belongs to the CpsC/CapA family.</text>
</comment>
<accession>A0A7Z2B667</accession>
<keyword evidence="10" id="KW-0270">Exopolysaccharide synthesis</keyword>
<evidence type="ECO:0000313" key="16">
    <source>
        <dbReference type="EMBL" id="TFZ43192.1"/>
    </source>
</evidence>
<evidence type="ECO:0000256" key="11">
    <source>
        <dbReference type="ARBA" id="ARBA00045736"/>
    </source>
</evidence>
<feature type="domain" description="Tyrosine-protein kinase G-rich" evidence="14">
    <location>
        <begin position="153"/>
        <end position="198"/>
    </location>
</feature>
<evidence type="ECO:0000256" key="6">
    <source>
        <dbReference type="ARBA" id="ARBA00022692"/>
    </source>
</evidence>
<evidence type="ECO:0000256" key="1">
    <source>
        <dbReference type="ARBA" id="ARBA00004651"/>
    </source>
</evidence>
<evidence type="ECO:0000256" key="7">
    <source>
        <dbReference type="ARBA" id="ARBA00022903"/>
    </source>
</evidence>
<reference evidence="15 17" key="2">
    <citation type="journal article" date="2020" name="Int. J. Syst. Evol. Microbiol.">
        <title>Vagococcus xieshaowenii sp. nov., isolated from snow finch (Montifringilla taczanowskii) cloacal content.</title>
        <authorList>
            <person name="Ge Y."/>
            <person name="Yang J."/>
            <person name="Lai X.H."/>
            <person name="Zhang G."/>
            <person name="Jin D."/>
            <person name="Lu S."/>
            <person name="Wang B."/>
            <person name="Huang Y."/>
            <person name="Huang Y."/>
            <person name="Ren Z."/>
            <person name="Zhang X."/>
            <person name="Xu J."/>
        </authorList>
    </citation>
    <scope>NUCLEOTIDE SEQUENCE [LARGE SCALE GENOMIC DNA]</scope>
    <source>
        <strain evidence="15">Personal::cf-49</strain>
        <strain evidence="17">personal::cf-49</strain>
    </source>
</reference>
<evidence type="ECO:0000256" key="4">
    <source>
        <dbReference type="ARBA" id="ARBA00020739"/>
    </source>
</evidence>
<evidence type="ECO:0000259" key="14">
    <source>
        <dbReference type="Pfam" id="PF13807"/>
    </source>
</evidence>
<dbReference type="EMBL" id="SRHU01000004">
    <property type="protein sequence ID" value="TFZ43192.1"/>
    <property type="molecule type" value="Genomic_DNA"/>
</dbReference>
<evidence type="ECO:0000256" key="10">
    <source>
        <dbReference type="ARBA" id="ARBA00023169"/>
    </source>
</evidence>
<dbReference type="InterPro" id="IPR003856">
    <property type="entry name" value="LPS_length_determ_N"/>
</dbReference>
<evidence type="ECO:0000256" key="5">
    <source>
        <dbReference type="ARBA" id="ARBA00022475"/>
    </source>
</evidence>
<evidence type="ECO:0000313" key="18">
    <source>
        <dbReference type="Proteomes" id="UP000297725"/>
    </source>
</evidence>
<evidence type="ECO:0000313" key="17">
    <source>
        <dbReference type="Proteomes" id="UP000296883"/>
    </source>
</evidence>
<evidence type="ECO:0000256" key="9">
    <source>
        <dbReference type="ARBA" id="ARBA00023136"/>
    </source>
</evidence>
<keyword evidence="17" id="KW-1185">Reference proteome</keyword>
<dbReference type="InterPro" id="IPR050445">
    <property type="entry name" value="Bact_polysacc_biosynth/exp"/>
</dbReference>
<keyword evidence="9 12" id="KW-0472">Membrane</keyword>
<keyword evidence="8 12" id="KW-1133">Transmembrane helix</keyword>
<dbReference type="GO" id="GO:0000271">
    <property type="term" value="P:polysaccharide biosynthetic process"/>
    <property type="evidence" value="ECO:0007669"/>
    <property type="project" value="UniProtKB-KW"/>
</dbReference>
<reference evidence="16 18" key="1">
    <citation type="submission" date="2019-03" db="EMBL/GenBank/DDBJ databases">
        <title>Vagococcus sp. was isolated fron gut of Carduelis flavirostris.</title>
        <authorList>
            <person name="Ge Y."/>
        </authorList>
    </citation>
    <scope>NUCLEOTIDE SEQUENCE [LARGE SCALE GENOMIC DNA]</scope>
    <source>
        <strain evidence="16 18">CF-210</strain>
    </source>
</reference>
<accession>A0A4Z0DE90</accession>
<feature type="transmembrane region" description="Helical" evidence="12">
    <location>
        <begin position="18"/>
        <end position="40"/>
    </location>
</feature>
<evidence type="ECO:0000259" key="13">
    <source>
        <dbReference type="Pfam" id="PF02706"/>
    </source>
</evidence>
<dbReference type="Pfam" id="PF13807">
    <property type="entry name" value="GNVR"/>
    <property type="match status" value="1"/>
</dbReference>
<protein>
    <recommendedName>
        <fullName evidence="4">Capsular polysaccharide biosynthesis protein CpsC</fullName>
    </recommendedName>
</protein>
<keyword evidence="5" id="KW-1003">Cell membrane</keyword>
<sequence>MEQTISIEELIKIIKNRWLLILSLGIIGCGIAALVTQFLMDEKYSSSAQMIADLPELSKDQDDTDLEDVNFNLQMINTYKDIISSEKLLEEVRLELKQSYGINKSIESIRSQSEVVQNTNSQMFAIKVTANSPEEAQTIANVQSKEFIETSQAVPAINNVSIFSEATLKKAPVGPNLKLNILIGTMLGLLMGLGITFLLEFMDKTASSVDFIEDQLNLPNLGSVYQMTEEQATYNPYLLEKKIVV</sequence>
<feature type="domain" description="Polysaccharide chain length determinant N-terminal" evidence="13">
    <location>
        <begin position="4"/>
        <end position="93"/>
    </location>
</feature>
<dbReference type="Proteomes" id="UP000297725">
    <property type="component" value="Unassembled WGS sequence"/>
</dbReference>
<dbReference type="PANTHER" id="PTHR32309">
    <property type="entry name" value="TYROSINE-PROTEIN KINASE"/>
    <property type="match status" value="1"/>
</dbReference>
<gene>
    <name evidence="16" type="ORF">E4031_00770</name>
    <name evidence="15" type="ORF">E4Z98_07955</name>
</gene>
<comment type="subcellular location">
    <subcellularLocation>
        <location evidence="1">Cell membrane</location>
        <topology evidence="1">Multi-pass membrane protein</topology>
    </subcellularLocation>
</comment>
<dbReference type="KEGG" id="vac:E4Z98_07955"/>
<evidence type="ECO:0000256" key="8">
    <source>
        <dbReference type="ARBA" id="ARBA00022989"/>
    </source>
</evidence>
<keyword evidence="6 12" id="KW-0812">Transmembrane</keyword>
<dbReference type="PANTHER" id="PTHR32309:SF13">
    <property type="entry name" value="FERRIC ENTEROBACTIN TRANSPORT PROTEIN FEPE"/>
    <property type="match status" value="1"/>
</dbReference>
<keyword evidence="7" id="KW-0972">Capsule biogenesis/degradation</keyword>